<reference evidence="3 4" key="1">
    <citation type="submission" date="2019-06" db="EMBL/GenBank/DDBJ databases">
        <title>Sequencing the genomes of 1000 actinobacteria strains.</title>
        <authorList>
            <person name="Klenk H.-P."/>
        </authorList>
    </citation>
    <scope>NUCLEOTIDE SEQUENCE [LARGE SCALE GENOMIC DNA]</scope>
    <source>
        <strain evidence="3 4">DSM 19560</strain>
    </source>
</reference>
<dbReference type="InterPro" id="IPR047967">
    <property type="entry name" value="PolX_PHP"/>
</dbReference>
<dbReference type="CDD" id="cd07436">
    <property type="entry name" value="PHP_PolX"/>
    <property type="match status" value="1"/>
</dbReference>
<evidence type="ECO:0000313" key="3">
    <source>
        <dbReference type="EMBL" id="TWE11527.1"/>
    </source>
</evidence>
<dbReference type="SUPFAM" id="SSF89550">
    <property type="entry name" value="PHP domain-like"/>
    <property type="match status" value="1"/>
</dbReference>
<keyword evidence="3" id="KW-0378">Hydrolase</keyword>
<dbReference type="Proteomes" id="UP000318297">
    <property type="component" value="Unassembled WGS sequence"/>
</dbReference>
<protein>
    <submittedName>
        <fullName evidence="3">Putative hydrolase</fullName>
    </submittedName>
</protein>
<dbReference type="InterPro" id="IPR003141">
    <property type="entry name" value="Pol/His_phosphatase_N"/>
</dbReference>
<dbReference type="InterPro" id="IPR010996">
    <property type="entry name" value="HHH_MUS81"/>
</dbReference>
<dbReference type="InterPro" id="IPR004013">
    <property type="entry name" value="PHP_dom"/>
</dbReference>
<dbReference type="SMART" id="SM00481">
    <property type="entry name" value="POLIIIAc"/>
    <property type="match status" value="1"/>
</dbReference>
<gene>
    <name evidence="3" type="ORF">BKA23_0300</name>
</gene>
<dbReference type="Gene3D" id="3.20.20.140">
    <property type="entry name" value="Metal-dependent hydrolases"/>
    <property type="match status" value="1"/>
</dbReference>
<dbReference type="PANTHER" id="PTHR36928">
    <property type="entry name" value="PHOSPHATASE YCDX-RELATED"/>
    <property type="match status" value="1"/>
</dbReference>
<dbReference type="PANTHER" id="PTHR36928:SF1">
    <property type="entry name" value="PHOSPHATASE YCDX-RELATED"/>
    <property type="match status" value="1"/>
</dbReference>
<organism evidence="3 4">
    <name type="scientific">Rudaeicoccus suwonensis</name>
    <dbReference type="NCBI Taxonomy" id="657409"/>
    <lineage>
        <taxon>Bacteria</taxon>
        <taxon>Bacillati</taxon>
        <taxon>Actinomycetota</taxon>
        <taxon>Actinomycetes</taxon>
        <taxon>Micrococcales</taxon>
        <taxon>Dermacoccaceae</taxon>
        <taxon>Rudaeicoccus</taxon>
    </lineage>
</organism>
<dbReference type="Pfam" id="PF14716">
    <property type="entry name" value="HHH_8"/>
    <property type="match status" value="1"/>
</dbReference>
<dbReference type="Pfam" id="PF02811">
    <property type="entry name" value="PHP"/>
    <property type="match status" value="1"/>
</dbReference>
<dbReference type="AlphaFoldDB" id="A0A561E7D2"/>
<dbReference type="EMBL" id="VIVQ01000001">
    <property type="protein sequence ID" value="TWE11527.1"/>
    <property type="molecule type" value="Genomic_DNA"/>
</dbReference>
<comment type="caution">
    <text evidence="3">The sequence shown here is derived from an EMBL/GenBank/DDBJ whole genome shotgun (WGS) entry which is preliminary data.</text>
</comment>
<dbReference type="GO" id="GO:0042578">
    <property type="term" value="F:phosphoric ester hydrolase activity"/>
    <property type="evidence" value="ECO:0007669"/>
    <property type="project" value="TreeGrafter"/>
</dbReference>
<dbReference type="FunFam" id="3.20.20.140:FF:000047">
    <property type="entry name" value="PHP domain-containing protein"/>
    <property type="match status" value="1"/>
</dbReference>
<dbReference type="PIRSF" id="PIRSF036978">
    <property type="entry name" value="UCP036978_PHPhdr"/>
    <property type="match status" value="1"/>
</dbReference>
<dbReference type="InterPro" id="IPR027421">
    <property type="entry name" value="DNA_pol_lamdba_lyase_dom_sf"/>
</dbReference>
<accession>A0A561E7D2</accession>
<dbReference type="InterPro" id="IPR016195">
    <property type="entry name" value="Pol/histidinol_Pase-like"/>
</dbReference>
<evidence type="ECO:0000256" key="1">
    <source>
        <dbReference type="SAM" id="MobiDB-lite"/>
    </source>
</evidence>
<dbReference type="InterPro" id="IPR017078">
    <property type="entry name" value="UCP036978_PHPhdr"/>
</dbReference>
<proteinExistence type="predicted"/>
<keyword evidence="4" id="KW-1185">Reference proteome</keyword>
<evidence type="ECO:0000313" key="4">
    <source>
        <dbReference type="Proteomes" id="UP000318297"/>
    </source>
</evidence>
<dbReference type="GO" id="GO:0005829">
    <property type="term" value="C:cytosol"/>
    <property type="evidence" value="ECO:0007669"/>
    <property type="project" value="TreeGrafter"/>
</dbReference>
<dbReference type="Gene3D" id="1.10.150.110">
    <property type="entry name" value="DNA polymerase beta, N-terminal domain-like"/>
    <property type="match status" value="1"/>
</dbReference>
<dbReference type="SUPFAM" id="SSF47802">
    <property type="entry name" value="DNA polymerase beta, N-terminal domain-like"/>
    <property type="match status" value="1"/>
</dbReference>
<dbReference type="InterPro" id="IPR050243">
    <property type="entry name" value="PHP_phosphatase"/>
</dbReference>
<evidence type="ECO:0000259" key="2">
    <source>
        <dbReference type="SMART" id="SM00481"/>
    </source>
</evidence>
<dbReference type="GO" id="GO:0008270">
    <property type="term" value="F:zinc ion binding"/>
    <property type="evidence" value="ECO:0007669"/>
    <property type="project" value="TreeGrafter"/>
</dbReference>
<sequence length="390" mass="42166">MTKTGRDDANATAYGTVGDDSKIDTKNDGNGSANGRADGGMPDQLNDDAMEPVDALRRIAFLLERSRAGTYRVQAFRHACDTVIKTPRAELERRSAEGTLADLPGIGKATEAVIAACLHGTRPQYLIDLEATSPRRLIEGGEDVRAALRGDCHCHSDWSDGGSPIPEMVATAMELGHEYLVLTDHSPRLKVANGLTAERLRTQLALIDRINQQLADGATDFTLLKGIEVDILDDGELDQSDAMLAKLDLRVVSVHSKLKMSAPAMTRRMIAAVRHPRSNILGHCTGRLVDGDRGKRAQSSFDAAGVFAACAEEGVAVEINSRPERCDPPDDLVRMAIEAGCLFSIDSDAHAPGQLDFIEYGCERAARLGVPRHRIVNTWPLPELLDWAAG</sequence>
<name>A0A561E7D2_9MICO</name>
<dbReference type="NCBIfam" id="NF005928">
    <property type="entry name" value="PRK07945.1"/>
    <property type="match status" value="1"/>
</dbReference>
<feature type="region of interest" description="Disordered" evidence="1">
    <location>
        <begin position="1"/>
        <end position="45"/>
    </location>
</feature>
<feature type="domain" description="Polymerase/histidinol phosphatase N-terminal" evidence="2">
    <location>
        <begin position="150"/>
        <end position="233"/>
    </location>
</feature>